<feature type="transmembrane region" description="Helical" evidence="13">
    <location>
        <begin position="12"/>
        <end position="34"/>
    </location>
</feature>
<keyword evidence="16" id="KW-1185">Reference proteome</keyword>
<feature type="binding site" evidence="10">
    <location>
        <position position="261"/>
    </location>
    <ligand>
        <name>Mn(2+)</name>
        <dbReference type="ChEBI" id="CHEBI:29035"/>
    </ligand>
</feature>
<evidence type="ECO:0000256" key="11">
    <source>
        <dbReference type="SAM" id="Coils"/>
    </source>
</evidence>
<feature type="binding site" evidence="10">
    <location>
        <position position="305"/>
    </location>
    <ligand>
        <name>Mn(2+)</name>
        <dbReference type="ChEBI" id="CHEBI:29035"/>
    </ligand>
</feature>
<dbReference type="InterPro" id="IPR017850">
    <property type="entry name" value="Alkaline_phosphatase_core_sf"/>
</dbReference>
<feature type="compositionally biased region" description="Polar residues" evidence="12">
    <location>
        <begin position="665"/>
        <end position="682"/>
    </location>
</feature>
<dbReference type="CDD" id="cd16015">
    <property type="entry name" value="LTA_synthase"/>
    <property type="match status" value="1"/>
</dbReference>
<evidence type="ECO:0000256" key="4">
    <source>
        <dbReference type="ARBA" id="ARBA00022475"/>
    </source>
</evidence>
<dbReference type="Proteomes" id="UP000198948">
    <property type="component" value="Unassembled WGS sequence"/>
</dbReference>
<feature type="domain" description="Sulfatase N-terminal" evidence="14">
    <location>
        <begin position="253"/>
        <end position="546"/>
    </location>
</feature>
<dbReference type="InterPro" id="IPR000917">
    <property type="entry name" value="Sulfatase_N"/>
</dbReference>
<evidence type="ECO:0000256" key="10">
    <source>
        <dbReference type="PIRSR" id="PIRSR005091-3"/>
    </source>
</evidence>
<feature type="binding site" evidence="9">
    <location>
        <position position="422"/>
    </location>
    <ligand>
        <name>substrate</name>
    </ligand>
</feature>
<evidence type="ECO:0000313" key="15">
    <source>
        <dbReference type="EMBL" id="SER93271.1"/>
    </source>
</evidence>
<comment type="pathway">
    <text evidence="2">Cell wall biogenesis; lipoteichoic acid biosynthesis.</text>
</comment>
<reference evidence="15 16" key="1">
    <citation type="submission" date="2016-10" db="EMBL/GenBank/DDBJ databases">
        <authorList>
            <person name="de Groot N.N."/>
        </authorList>
    </citation>
    <scope>NUCLEOTIDE SEQUENCE [LARGE SCALE GENOMIC DNA]</scope>
    <source>
        <strain evidence="15 16">DSM 13760</strain>
    </source>
</reference>
<feature type="binding site" evidence="10">
    <location>
        <position position="481"/>
    </location>
    <ligand>
        <name>Mn(2+)</name>
        <dbReference type="ChEBI" id="CHEBI:29035"/>
    </ligand>
</feature>
<keyword evidence="4" id="KW-1003">Cell membrane</keyword>
<gene>
    <name evidence="15" type="ORF">SAMN04488559_11140</name>
</gene>
<dbReference type="PIRSF" id="PIRSF005091">
    <property type="entry name" value="Mmb_sulf_HI1246"/>
    <property type="match status" value="1"/>
</dbReference>
<comment type="subcellular location">
    <subcellularLocation>
        <location evidence="1">Cell membrane</location>
        <topology evidence="1">Multi-pass membrane protein</topology>
    </subcellularLocation>
</comment>
<evidence type="ECO:0000313" key="16">
    <source>
        <dbReference type="Proteomes" id="UP000198948"/>
    </source>
</evidence>
<keyword evidence="5 13" id="KW-0812">Transmembrane</keyword>
<evidence type="ECO:0000256" key="2">
    <source>
        <dbReference type="ARBA" id="ARBA00004936"/>
    </source>
</evidence>
<evidence type="ECO:0000256" key="13">
    <source>
        <dbReference type="SAM" id="Phobius"/>
    </source>
</evidence>
<evidence type="ECO:0000256" key="6">
    <source>
        <dbReference type="ARBA" id="ARBA00022989"/>
    </source>
</evidence>
<dbReference type="PANTHER" id="PTHR47371:SF3">
    <property type="entry name" value="PHOSPHOGLYCEROL TRANSFERASE I"/>
    <property type="match status" value="1"/>
</dbReference>
<dbReference type="GO" id="GO:0046872">
    <property type="term" value="F:metal ion binding"/>
    <property type="evidence" value="ECO:0007669"/>
    <property type="project" value="UniProtKB-KW"/>
</dbReference>
<feature type="transmembrane region" description="Helical" evidence="13">
    <location>
        <begin position="75"/>
        <end position="96"/>
    </location>
</feature>
<sequence length="692" mass="78028">MKKENFNIKKILNNRIGFFALALILFWAKTYIAYRTKFSLGVSGMMQHFLLLMNPISFALFLFGITFFSKGKKSYIMLLVIDLILTIWLFANIVYYREFSDFLTVNMIKSAGSVSANMDSSALSLMVPSDFFVFLDVIVLTGLLLFKVIKIDPTGLKKRYGFLTLAVAMTLFAANLGLAEMDRSGLLTRTFDRNYIVKYLGLNAFTVYDGVQTAQANAKRANADSSDMDEVLAYTQQNYAAPNPDYYGVAKGKNVIIIHLESFQQFLFDYKVDGQEVTPTLNQFYHDSQTMSFDNFFHQVGQGKTADAEMMLDNSLYGLSQGSAMVQVGTDNTYQAAPAILAQQGGYTSASFHGDVGSFWNRNNAYKSWGYDYFFDAQYYSENEAYKLGYGLKDKIFLKESAQYLEQLQQPFYAKLITVTNHYPYPLDEANAAFPKTTTGDSTVDGYVQTAHYLDQSINELMTYLKASGLYDNSVILMYGDHYGISGNHGEAVSQLLGTEEYNDYDDAMFQKVPLMIHMPGLKGGINHTFGGEIDVLPTLMHLLGMDNKEYVHFGSDLLSPEHQGLVAFRNGNFVAKDYTKVGSKVYDTATGTLIEHLTEEQKAQIEKEKEQVEKELSLSDQVQISDLLRYYTPSGFTPVDKSQYNYTYRFGMDLLKETSEELGDQSTSLLDQNKGQSTVEKYQTDAPELKE</sequence>
<feature type="binding site" evidence="10">
    <location>
        <position position="482"/>
    </location>
    <ligand>
        <name>Mn(2+)</name>
        <dbReference type="ChEBI" id="CHEBI:29035"/>
    </ligand>
</feature>
<feature type="transmembrane region" description="Helical" evidence="13">
    <location>
        <begin position="131"/>
        <end position="148"/>
    </location>
</feature>
<keyword evidence="6 13" id="KW-1133">Transmembrane helix</keyword>
<dbReference type="InterPro" id="IPR050448">
    <property type="entry name" value="OpgB/LTA_synthase_biosynth"/>
</dbReference>
<name>A0A1H9T7Y3_9LACT</name>
<dbReference type="Gene3D" id="3.40.720.10">
    <property type="entry name" value="Alkaline Phosphatase, subunit A"/>
    <property type="match status" value="1"/>
</dbReference>
<keyword evidence="11" id="KW-0175">Coiled coil</keyword>
<organism evidence="15 16">
    <name type="scientific">Isobaculum melis</name>
    <dbReference type="NCBI Taxonomy" id="142588"/>
    <lineage>
        <taxon>Bacteria</taxon>
        <taxon>Bacillati</taxon>
        <taxon>Bacillota</taxon>
        <taxon>Bacilli</taxon>
        <taxon>Lactobacillales</taxon>
        <taxon>Carnobacteriaceae</taxon>
        <taxon>Isobaculum</taxon>
    </lineage>
</organism>
<feature type="coiled-coil region" evidence="11">
    <location>
        <begin position="596"/>
        <end position="623"/>
    </location>
</feature>
<evidence type="ECO:0000256" key="12">
    <source>
        <dbReference type="SAM" id="MobiDB-lite"/>
    </source>
</evidence>
<accession>A0A1H9T7Y3</accession>
<dbReference type="GO" id="GO:0005886">
    <property type="term" value="C:plasma membrane"/>
    <property type="evidence" value="ECO:0007669"/>
    <property type="project" value="UniProtKB-SubCell"/>
</dbReference>
<evidence type="ECO:0000259" key="14">
    <source>
        <dbReference type="Pfam" id="PF00884"/>
    </source>
</evidence>
<dbReference type="RefSeq" id="WP_092652625.1">
    <property type="nucleotide sequence ID" value="NZ_FOHA01000011.1"/>
</dbReference>
<proteinExistence type="inferred from homology"/>
<comment type="similarity">
    <text evidence="3">Belongs to the LTA synthase family.</text>
</comment>
<feature type="transmembrane region" description="Helical" evidence="13">
    <location>
        <begin position="160"/>
        <end position="179"/>
    </location>
</feature>
<dbReference type="STRING" id="142588.SAMN04488559_11140"/>
<evidence type="ECO:0000256" key="8">
    <source>
        <dbReference type="PIRSR" id="PIRSR005091-1"/>
    </source>
</evidence>
<dbReference type="SUPFAM" id="SSF53649">
    <property type="entry name" value="Alkaline phosphatase-like"/>
    <property type="match status" value="1"/>
</dbReference>
<feature type="transmembrane region" description="Helical" evidence="13">
    <location>
        <begin position="46"/>
        <end position="68"/>
    </location>
</feature>
<evidence type="ECO:0000256" key="5">
    <source>
        <dbReference type="ARBA" id="ARBA00022692"/>
    </source>
</evidence>
<feature type="active site" evidence="8">
    <location>
        <position position="305"/>
    </location>
</feature>
<dbReference type="EMBL" id="FOHA01000011">
    <property type="protein sequence ID" value="SER93271.1"/>
    <property type="molecule type" value="Genomic_DNA"/>
</dbReference>
<dbReference type="PANTHER" id="PTHR47371">
    <property type="entry name" value="LIPOTEICHOIC ACID SYNTHASE"/>
    <property type="match status" value="1"/>
</dbReference>
<evidence type="ECO:0000256" key="3">
    <source>
        <dbReference type="ARBA" id="ARBA00009983"/>
    </source>
</evidence>
<feature type="region of interest" description="Disordered" evidence="12">
    <location>
        <begin position="662"/>
        <end position="692"/>
    </location>
</feature>
<dbReference type="OrthoDB" id="5901192at2"/>
<keyword evidence="9" id="KW-0464">Manganese</keyword>
<dbReference type="Gene3D" id="3.30.1120.170">
    <property type="match status" value="1"/>
</dbReference>
<dbReference type="InterPro" id="IPR012160">
    <property type="entry name" value="LtaS-like"/>
</dbReference>
<keyword evidence="7 13" id="KW-0472">Membrane</keyword>
<evidence type="ECO:0000256" key="1">
    <source>
        <dbReference type="ARBA" id="ARBA00004651"/>
    </source>
</evidence>
<evidence type="ECO:0000256" key="9">
    <source>
        <dbReference type="PIRSR" id="PIRSR005091-2"/>
    </source>
</evidence>
<dbReference type="AlphaFoldDB" id="A0A1H9T7Y3"/>
<protein>
    <submittedName>
        <fullName evidence="15">Lipoteichoic acid synthase</fullName>
    </submittedName>
</protein>
<dbReference type="Pfam" id="PF00884">
    <property type="entry name" value="Sulfatase"/>
    <property type="match status" value="1"/>
</dbReference>
<keyword evidence="9" id="KW-0479">Metal-binding</keyword>
<evidence type="ECO:0000256" key="7">
    <source>
        <dbReference type="ARBA" id="ARBA00023136"/>
    </source>
</evidence>